<gene>
    <name evidence="6" type="ORF">A1332_23275</name>
    <name evidence="7" type="ORF">A1353_23615</name>
</gene>
<evidence type="ECO:0000259" key="5">
    <source>
        <dbReference type="PROSITE" id="PS50122"/>
    </source>
</evidence>
<evidence type="ECO:0000313" key="9">
    <source>
        <dbReference type="Proteomes" id="UP000078090"/>
    </source>
</evidence>
<comment type="catalytic activity">
    <reaction evidence="3">
        <text>[protein]-L-glutamate 5-O-methyl ester + H2O = L-glutamyl-[protein] + methanol + H(+)</text>
        <dbReference type="Rhea" id="RHEA:23236"/>
        <dbReference type="Rhea" id="RHEA-COMP:10208"/>
        <dbReference type="Rhea" id="RHEA-COMP:10311"/>
        <dbReference type="ChEBI" id="CHEBI:15377"/>
        <dbReference type="ChEBI" id="CHEBI:15378"/>
        <dbReference type="ChEBI" id="CHEBI:17790"/>
        <dbReference type="ChEBI" id="CHEBI:29973"/>
        <dbReference type="ChEBI" id="CHEBI:82795"/>
        <dbReference type="EC" id="3.1.1.61"/>
    </reaction>
</comment>
<dbReference type="EMBL" id="LUUG01000137">
    <property type="protein sequence ID" value="OAH96180.1"/>
    <property type="molecule type" value="Genomic_DNA"/>
</dbReference>
<dbReference type="EMBL" id="LUUH01000105">
    <property type="protein sequence ID" value="OAH96977.1"/>
    <property type="molecule type" value="Genomic_DNA"/>
</dbReference>
<dbReference type="Proteomes" id="UP000077763">
    <property type="component" value="Unassembled WGS sequence"/>
</dbReference>
<dbReference type="AlphaFoldDB" id="A0A177LS58"/>
<evidence type="ECO:0000313" key="7">
    <source>
        <dbReference type="EMBL" id="OAH96977.1"/>
    </source>
</evidence>
<sequence length="199" mass="21235">MRTSTMSNTLKKFPIVCVGGSAGGLDAYIRLLQNLPPDMGVAIVIVNHITIMPTQLHEVLPSYTSMPVELITERLQISANRVFIIPANRDLHVVDGQFHLQPISKPRGWPDVITVFLRSLTLHWNGKLIAVIVSGFDGDGAAALCGIKEVGGITIAQKLDTAIQPDMPASAIASGCIDFVLSPENIAEVIVDIAGAAMS</sequence>
<evidence type="ECO:0000256" key="3">
    <source>
        <dbReference type="ARBA" id="ARBA00048267"/>
    </source>
</evidence>
<dbReference type="Proteomes" id="UP000078090">
    <property type="component" value="Unassembled WGS sequence"/>
</dbReference>
<dbReference type="GO" id="GO:0005737">
    <property type="term" value="C:cytoplasm"/>
    <property type="evidence" value="ECO:0007669"/>
    <property type="project" value="InterPro"/>
</dbReference>
<dbReference type="GO" id="GO:0006935">
    <property type="term" value="P:chemotaxis"/>
    <property type="evidence" value="ECO:0007669"/>
    <property type="project" value="UniProtKB-UniRule"/>
</dbReference>
<comment type="caution">
    <text evidence="6">The sequence shown here is derived from an EMBL/GenBank/DDBJ whole genome shotgun (WGS) entry which is preliminary data.</text>
</comment>
<dbReference type="InterPro" id="IPR035909">
    <property type="entry name" value="CheB_C"/>
</dbReference>
<feature type="active site" evidence="4">
    <location>
        <position position="139"/>
    </location>
</feature>
<evidence type="ECO:0000256" key="2">
    <source>
        <dbReference type="ARBA" id="ARBA00039140"/>
    </source>
</evidence>
<evidence type="ECO:0000313" key="8">
    <source>
        <dbReference type="Proteomes" id="UP000077763"/>
    </source>
</evidence>
<dbReference type="GO" id="GO:0008984">
    <property type="term" value="F:protein-glutamate methylesterase activity"/>
    <property type="evidence" value="ECO:0007669"/>
    <property type="project" value="UniProtKB-EC"/>
</dbReference>
<keyword evidence="4" id="KW-0145">Chemotaxis</keyword>
<dbReference type="EC" id="3.1.1.61" evidence="2"/>
<reference evidence="8 9" key="1">
    <citation type="submission" date="2016-03" db="EMBL/GenBank/DDBJ databases">
        <authorList>
            <person name="Ploux O."/>
        </authorList>
    </citation>
    <scope>NUCLEOTIDE SEQUENCE [LARGE SCALE GENOMIC DNA]</scope>
    <source>
        <strain evidence="6 9">R-45363</strain>
        <strain evidence="7 8">R-45371</strain>
    </source>
</reference>
<dbReference type="CDD" id="cd16434">
    <property type="entry name" value="CheB-CheR_fusion"/>
    <property type="match status" value="1"/>
</dbReference>
<dbReference type="PROSITE" id="PS50122">
    <property type="entry name" value="CHEB"/>
    <property type="match status" value="1"/>
</dbReference>
<feature type="active site" evidence="4">
    <location>
        <position position="21"/>
    </location>
</feature>
<feature type="active site" evidence="4">
    <location>
        <position position="48"/>
    </location>
</feature>
<accession>A0A177LS58</accession>
<organism evidence="6 9">
    <name type="scientific">Methylomonas methanica</name>
    <dbReference type="NCBI Taxonomy" id="421"/>
    <lineage>
        <taxon>Bacteria</taxon>
        <taxon>Pseudomonadati</taxon>
        <taxon>Pseudomonadota</taxon>
        <taxon>Gammaproteobacteria</taxon>
        <taxon>Methylococcales</taxon>
        <taxon>Methylococcaceae</taxon>
        <taxon>Methylomonas</taxon>
    </lineage>
</organism>
<dbReference type="GO" id="GO:0000156">
    <property type="term" value="F:phosphorelay response regulator activity"/>
    <property type="evidence" value="ECO:0007669"/>
    <property type="project" value="InterPro"/>
</dbReference>
<dbReference type="Gene3D" id="3.40.50.180">
    <property type="entry name" value="Methylesterase CheB, C-terminal domain"/>
    <property type="match status" value="1"/>
</dbReference>
<dbReference type="SUPFAM" id="SSF52738">
    <property type="entry name" value="Methylesterase CheB, C-terminal domain"/>
    <property type="match status" value="1"/>
</dbReference>
<dbReference type="Pfam" id="PF01339">
    <property type="entry name" value="CheB_methylest"/>
    <property type="match status" value="1"/>
</dbReference>
<dbReference type="OrthoDB" id="9793421at2"/>
<evidence type="ECO:0000256" key="4">
    <source>
        <dbReference type="PROSITE-ProRule" id="PRU00050"/>
    </source>
</evidence>
<keyword evidence="1 4" id="KW-0378">Hydrolase</keyword>
<dbReference type="PANTHER" id="PTHR42872">
    <property type="entry name" value="PROTEIN-GLUTAMATE METHYLESTERASE/PROTEIN-GLUTAMINE GLUTAMINASE"/>
    <property type="match status" value="1"/>
</dbReference>
<evidence type="ECO:0000313" key="6">
    <source>
        <dbReference type="EMBL" id="OAH96180.1"/>
    </source>
</evidence>
<protein>
    <recommendedName>
        <fullName evidence="2">protein-glutamate methylesterase</fullName>
        <ecNumber evidence="2">3.1.1.61</ecNumber>
    </recommendedName>
</protein>
<name>A0A177LS58_METMH</name>
<proteinExistence type="predicted"/>
<dbReference type="InterPro" id="IPR000673">
    <property type="entry name" value="Sig_transdc_resp-reg_Me-estase"/>
</dbReference>
<evidence type="ECO:0000256" key="1">
    <source>
        <dbReference type="ARBA" id="ARBA00022801"/>
    </source>
</evidence>
<feature type="domain" description="CheB-type methylesterase" evidence="5">
    <location>
        <begin position="9"/>
        <end position="197"/>
    </location>
</feature>
<dbReference type="PANTHER" id="PTHR42872:SF6">
    <property type="entry name" value="PROTEIN-GLUTAMATE METHYLESTERASE_PROTEIN-GLUTAMINE GLUTAMINASE"/>
    <property type="match status" value="1"/>
</dbReference>